<name>A0A3L9LD86_9MICC</name>
<keyword evidence="2" id="KW-1185">Reference proteome</keyword>
<proteinExistence type="predicted"/>
<dbReference type="RefSeq" id="WP_121864229.1">
    <property type="nucleotide sequence ID" value="NZ_RDEX01000001.1"/>
</dbReference>
<protein>
    <recommendedName>
        <fullName evidence="3">Type II toxin-antitoxin system RelE/ParE family toxin</fullName>
    </recommendedName>
</protein>
<evidence type="ECO:0000313" key="2">
    <source>
        <dbReference type="Proteomes" id="UP000277871"/>
    </source>
</evidence>
<dbReference type="Proteomes" id="UP000277871">
    <property type="component" value="Unassembled WGS sequence"/>
</dbReference>
<organism evidence="1 2">
    <name type="scientific">Kocuria tytonicola</name>
    <dbReference type="NCBI Taxonomy" id="2055946"/>
    <lineage>
        <taxon>Bacteria</taxon>
        <taxon>Bacillati</taxon>
        <taxon>Actinomycetota</taxon>
        <taxon>Actinomycetes</taxon>
        <taxon>Micrococcales</taxon>
        <taxon>Micrococcaceae</taxon>
        <taxon>Kocuria</taxon>
    </lineage>
</organism>
<comment type="caution">
    <text evidence="1">The sequence shown here is derived from an EMBL/GenBank/DDBJ whole genome shotgun (WGS) entry which is preliminary data.</text>
</comment>
<dbReference type="EMBL" id="RDEX01000001">
    <property type="protein sequence ID" value="RLY94332.1"/>
    <property type="molecule type" value="Genomic_DNA"/>
</dbReference>
<dbReference type="AlphaFoldDB" id="A0A3L9LD86"/>
<gene>
    <name evidence="1" type="ORF">EAE32_03810</name>
</gene>
<accession>A0A3L9LD86</accession>
<sequence>MAAEERVERPIKKSEYQIIFGSREAKRGWRDLVATRRANMADAWDFLVRTPLAQTPQNYPLKDELGVVTRNGQTFTRWQHKPSLGGDARIWFYVVAQTVYLERVHTHHPNETKR</sequence>
<reference evidence="1 2" key="1">
    <citation type="submission" date="2018-10" db="EMBL/GenBank/DDBJ databases">
        <title>Kocuria tytonicola, new bacteria from the preen glands of American barn owls (Tyto furcata).</title>
        <authorList>
            <person name="Braun M.S."/>
            <person name="Wang E."/>
            <person name="Zimmermann S."/>
            <person name="Boutin S."/>
            <person name="Wagner H."/>
            <person name="Wink M."/>
        </authorList>
    </citation>
    <scope>NUCLEOTIDE SEQUENCE [LARGE SCALE GENOMIC DNA]</scope>
    <source>
        <strain evidence="1 2">473</strain>
    </source>
</reference>
<evidence type="ECO:0008006" key="3">
    <source>
        <dbReference type="Google" id="ProtNLM"/>
    </source>
</evidence>
<evidence type="ECO:0000313" key="1">
    <source>
        <dbReference type="EMBL" id="RLY94332.1"/>
    </source>
</evidence>